<dbReference type="EMBL" id="BMGY01000011">
    <property type="protein sequence ID" value="GGH84082.1"/>
    <property type="molecule type" value="Genomic_DNA"/>
</dbReference>
<organism evidence="1 2">
    <name type="scientific">Hymenobacter frigidus</name>
    <dbReference type="NCBI Taxonomy" id="1524095"/>
    <lineage>
        <taxon>Bacteria</taxon>
        <taxon>Pseudomonadati</taxon>
        <taxon>Bacteroidota</taxon>
        <taxon>Cytophagia</taxon>
        <taxon>Cytophagales</taxon>
        <taxon>Hymenobacteraceae</taxon>
        <taxon>Hymenobacter</taxon>
    </lineage>
</organism>
<accession>A0ABQ2A0Z5</accession>
<evidence type="ECO:0000313" key="1">
    <source>
        <dbReference type="EMBL" id="GGH84082.1"/>
    </source>
</evidence>
<proteinExistence type="predicted"/>
<comment type="caution">
    <text evidence="1">The sequence shown here is derived from an EMBL/GenBank/DDBJ whole genome shotgun (WGS) entry which is preliminary data.</text>
</comment>
<name>A0ABQ2A0Z5_9BACT</name>
<protein>
    <submittedName>
        <fullName evidence="1">Uncharacterized protein</fullName>
    </submittedName>
</protein>
<reference evidence="2" key="1">
    <citation type="journal article" date="2019" name="Int. J. Syst. Evol. Microbiol.">
        <title>The Global Catalogue of Microorganisms (GCM) 10K type strain sequencing project: providing services to taxonomists for standard genome sequencing and annotation.</title>
        <authorList>
            <consortium name="The Broad Institute Genomics Platform"/>
            <consortium name="The Broad Institute Genome Sequencing Center for Infectious Disease"/>
            <person name="Wu L."/>
            <person name="Ma J."/>
        </authorList>
    </citation>
    <scope>NUCLEOTIDE SEQUENCE [LARGE SCALE GENOMIC DNA]</scope>
    <source>
        <strain evidence="2">CGMCC 1.14966</strain>
    </source>
</reference>
<keyword evidence="2" id="KW-1185">Reference proteome</keyword>
<evidence type="ECO:0000313" key="2">
    <source>
        <dbReference type="Proteomes" id="UP000637774"/>
    </source>
</evidence>
<gene>
    <name evidence="1" type="ORF">GCM10011495_15170</name>
</gene>
<dbReference type="Proteomes" id="UP000637774">
    <property type="component" value="Unassembled WGS sequence"/>
</dbReference>
<sequence length="143" mass="15063">MARLLDTTKVAVPSTLSAVTLKLYEPAGVALVVDTVKSDVAVCPLLTSTLEGENLKVMLDITVADRPVVVIIADSDEVTPAGALDLPTTVTPYKVVAPLRTGFVPWEPTDTPLAATETPSVNEVFAVNPELWPVAISVNDSPK</sequence>